<reference evidence="2 3" key="1">
    <citation type="submission" date="2019-09" db="EMBL/GenBank/DDBJ databases">
        <authorList>
            <person name="Valk L.C."/>
        </authorList>
    </citation>
    <scope>NUCLEOTIDE SEQUENCE [LARGE SCALE GENOMIC DNA]</scope>
    <source>
        <strain evidence="2">GalUA</strain>
    </source>
</reference>
<protein>
    <submittedName>
        <fullName evidence="2">Uncharacterized protein</fullName>
    </submittedName>
</protein>
<comment type="caution">
    <text evidence="2">The sequence shown here is derived from an EMBL/GenBank/DDBJ whole genome shotgun (WGS) entry which is preliminary data.</text>
</comment>
<evidence type="ECO:0000313" key="2">
    <source>
        <dbReference type="EMBL" id="KAB1436559.1"/>
    </source>
</evidence>
<dbReference type="RefSeq" id="WP_151146820.1">
    <property type="nucleotide sequence ID" value="NZ_WAGX01000006.1"/>
</dbReference>
<gene>
    <name evidence="2" type="ORF">F7O84_14450</name>
</gene>
<keyword evidence="3" id="KW-1185">Reference proteome</keyword>
<keyword evidence="1" id="KW-1133">Transmembrane helix</keyword>
<feature type="transmembrane region" description="Helical" evidence="1">
    <location>
        <begin position="20"/>
        <end position="44"/>
    </location>
</feature>
<accession>A0A7V7QIS1</accession>
<dbReference type="Proteomes" id="UP000461768">
    <property type="component" value="Unassembled WGS sequence"/>
</dbReference>
<proteinExistence type="predicted"/>
<name>A0A7V7QIS1_9FIRM</name>
<evidence type="ECO:0000256" key="1">
    <source>
        <dbReference type="SAM" id="Phobius"/>
    </source>
</evidence>
<keyword evidence="1" id="KW-0812">Transmembrane</keyword>
<dbReference type="AlphaFoldDB" id="A0A7V7QIS1"/>
<keyword evidence="1" id="KW-0472">Membrane</keyword>
<evidence type="ECO:0000313" key="3">
    <source>
        <dbReference type="Proteomes" id="UP000461768"/>
    </source>
</evidence>
<organism evidence="2 3">
    <name type="scientific">Candidatus Galacturonatibacter soehngenii</name>
    <dbReference type="NCBI Taxonomy" id="2307010"/>
    <lineage>
        <taxon>Bacteria</taxon>
        <taxon>Bacillati</taxon>
        <taxon>Bacillota</taxon>
        <taxon>Clostridia</taxon>
        <taxon>Lachnospirales</taxon>
        <taxon>Lachnospiraceae</taxon>
        <taxon>Candidatus Galacturonatibacter</taxon>
    </lineage>
</organism>
<dbReference type="EMBL" id="WAGX01000006">
    <property type="protein sequence ID" value="KAB1436559.1"/>
    <property type="molecule type" value="Genomic_DNA"/>
</dbReference>
<reference evidence="2 3" key="2">
    <citation type="submission" date="2020-02" db="EMBL/GenBank/DDBJ databases">
        <title>Candidatus Galacturonibacter soehngenii shows hetero-acetogenic catabolism of galacturonic acid but lacks a canonical carbon monoxide dehydrogenase/acetyl-CoA synthase complex.</title>
        <authorList>
            <person name="Diender M."/>
            <person name="Stouten G.R."/>
            <person name="Petersen J.F."/>
            <person name="Nielsen P.H."/>
            <person name="Dueholm M.S."/>
            <person name="Pronk J.T."/>
            <person name="Van Loosdrecht M.C.M."/>
        </authorList>
    </citation>
    <scope>NUCLEOTIDE SEQUENCE [LARGE SCALE GENOMIC DNA]</scope>
    <source>
        <strain evidence="2">GalUA</strain>
    </source>
</reference>
<sequence length="118" mass="13601">MKTNQEKLALKKKRLWSRQILNFTISMIVMLIIFKGLAPGISYLKGPKNLQSILAKIDMLEDVTLEKEQYVQLEADNLYGPYYNAEKTIASEGKNGVKSSFDVLNQYYLYDNRVDCIL</sequence>